<dbReference type="PANTHER" id="PTHR31672">
    <property type="entry name" value="BNACNNG10540D PROTEIN"/>
    <property type="match status" value="1"/>
</dbReference>
<dbReference type="InterPro" id="IPR006527">
    <property type="entry name" value="F-box-assoc_dom_typ1"/>
</dbReference>
<sequence>MENRNLYLPVELVNKILLRLPVKSLGRCKCVCKLWCSIISSTCFNFQHQNHTKDDNTSNLYLILDTPINSVTDPLMRKTVLRFSYDTFEAVQTLYPDPSLKHPRSGRYFHIEYTCNGLFLFSYFKKPNFILFLWNPTTGESKLLPLSSSQAQSLAQYRAQSRAQALKKLKKKITFQNLGFGFDTKTMDYKVVFIHNHKYKGIDEVVVVVEMYSLKTNSWTTIATHSRKDFQTYAYYDGRAVFSNGVNGMLSWKAMHKEDGDVYDKIISLDLSRETIITTLLPSSISRPHLHRYPDNRSNYPFLYKESLALVNYPVVSRSENRTFEIWVLGEYGVKESWKKLFTIGTLPRRISQVLGFWEDGKVLVQTYCGTKFSPQTHKATYVKRLLLFDVLNPTQRLQIFKGTYTKMFTYRETLVSLKS</sequence>
<dbReference type="CDD" id="cd22157">
    <property type="entry name" value="F-box_AtFBW1-like"/>
    <property type="match status" value="1"/>
</dbReference>
<feature type="domain" description="F-box" evidence="1">
    <location>
        <begin position="8"/>
        <end position="48"/>
    </location>
</feature>
<dbReference type="Pfam" id="PF07734">
    <property type="entry name" value="FBA_1"/>
    <property type="match status" value="1"/>
</dbReference>
<dbReference type="Proteomes" id="UP001652623">
    <property type="component" value="Chromosome 10"/>
</dbReference>
<organism evidence="2 3">
    <name type="scientific">Ziziphus jujuba</name>
    <name type="common">Chinese jujube</name>
    <name type="synonym">Ziziphus sativa</name>
    <dbReference type="NCBI Taxonomy" id="326968"/>
    <lineage>
        <taxon>Eukaryota</taxon>
        <taxon>Viridiplantae</taxon>
        <taxon>Streptophyta</taxon>
        <taxon>Embryophyta</taxon>
        <taxon>Tracheophyta</taxon>
        <taxon>Spermatophyta</taxon>
        <taxon>Magnoliopsida</taxon>
        <taxon>eudicotyledons</taxon>
        <taxon>Gunneridae</taxon>
        <taxon>Pentapetalae</taxon>
        <taxon>rosids</taxon>
        <taxon>fabids</taxon>
        <taxon>Rosales</taxon>
        <taxon>Rhamnaceae</taxon>
        <taxon>Paliureae</taxon>
        <taxon>Ziziphus</taxon>
    </lineage>
</organism>
<dbReference type="RefSeq" id="XP_048324666.2">
    <property type="nucleotide sequence ID" value="XM_048468709.2"/>
</dbReference>
<dbReference type="NCBIfam" id="TIGR01640">
    <property type="entry name" value="F_box_assoc_1"/>
    <property type="match status" value="1"/>
</dbReference>
<reference evidence="3" key="1">
    <citation type="submission" date="2025-08" db="UniProtKB">
        <authorList>
            <consortium name="RefSeq"/>
        </authorList>
    </citation>
    <scope>IDENTIFICATION</scope>
    <source>
        <tissue evidence="3">Seedling</tissue>
    </source>
</reference>
<evidence type="ECO:0000259" key="1">
    <source>
        <dbReference type="SMART" id="SM00256"/>
    </source>
</evidence>
<protein>
    <submittedName>
        <fullName evidence="3">F-box/kelch-repeat protein At3g23880-like</fullName>
    </submittedName>
</protein>
<evidence type="ECO:0000313" key="3">
    <source>
        <dbReference type="RefSeq" id="XP_048324666.2"/>
    </source>
</evidence>
<dbReference type="InterPro" id="IPR001810">
    <property type="entry name" value="F-box_dom"/>
</dbReference>
<dbReference type="SUPFAM" id="SSF81383">
    <property type="entry name" value="F-box domain"/>
    <property type="match status" value="1"/>
</dbReference>
<proteinExistence type="predicted"/>
<dbReference type="InterPro" id="IPR017451">
    <property type="entry name" value="F-box-assoc_interact_dom"/>
</dbReference>
<dbReference type="GeneID" id="125421009"/>
<dbReference type="SMART" id="SM00256">
    <property type="entry name" value="FBOX"/>
    <property type="match status" value="1"/>
</dbReference>
<accession>A0ABM3IAY6</accession>
<name>A0ABM3IAY6_ZIZJJ</name>
<keyword evidence="2" id="KW-1185">Reference proteome</keyword>
<dbReference type="InterPro" id="IPR011043">
    <property type="entry name" value="Gal_Oxase/kelch_b-propeller"/>
</dbReference>
<dbReference type="SUPFAM" id="SSF50965">
    <property type="entry name" value="Galactose oxidase, central domain"/>
    <property type="match status" value="1"/>
</dbReference>
<gene>
    <name evidence="3" type="primary">LOC125421009</name>
</gene>
<dbReference type="Pfam" id="PF00646">
    <property type="entry name" value="F-box"/>
    <property type="match status" value="1"/>
</dbReference>
<dbReference type="InterPro" id="IPR050796">
    <property type="entry name" value="SCF_F-box_component"/>
</dbReference>
<dbReference type="PANTHER" id="PTHR31672:SF13">
    <property type="entry name" value="F-BOX PROTEIN CPR30-LIKE"/>
    <property type="match status" value="1"/>
</dbReference>
<dbReference type="InterPro" id="IPR036047">
    <property type="entry name" value="F-box-like_dom_sf"/>
</dbReference>
<dbReference type="Gene3D" id="1.20.1280.50">
    <property type="match status" value="1"/>
</dbReference>
<evidence type="ECO:0000313" key="2">
    <source>
        <dbReference type="Proteomes" id="UP001652623"/>
    </source>
</evidence>